<dbReference type="InterPro" id="IPR050306">
    <property type="entry name" value="PfkB_Carbo_kinase"/>
</dbReference>
<dbReference type="PANTHER" id="PTHR43085">
    <property type="entry name" value="HEXOKINASE FAMILY MEMBER"/>
    <property type="match status" value="1"/>
</dbReference>
<gene>
    <name evidence="5" type="ORF">EZ444_17795</name>
</gene>
<dbReference type="PROSITE" id="PS00583">
    <property type="entry name" value="PFKB_KINASES_1"/>
    <property type="match status" value="1"/>
</dbReference>
<comment type="similarity">
    <text evidence="1">Belongs to the carbohydrate kinase PfkB family.</text>
</comment>
<dbReference type="InterPro" id="IPR029056">
    <property type="entry name" value="Ribokinase-like"/>
</dbReference>
<organism evidence="5 6">
    <name type="scientific">Pedobacter hiemivivus</name>
    <dbReference type="NCBI Taxonomy" id="2530454"/>
    <lineage>
        <taxon>Bacteria</taxon>
        <taxon>Pseudomonadati</taxon>
        <taxon>Bacteroidota</taxon>
        <taxon>Sphingobacteriia</taxon>
        <taxon>Sphingobacteriales</taxon>
        <taxon>Sphingobacteriaceae</taxon>
        <taxon>Pedobacter</taxon>
    </lineage>
</organism>
<keyword evidence="3 5" id="KW-0418">Kinase</keyword>
<name>A0A4R0N4B0_9SPHI</name>
<evidence type="ECO:0000256" key="1">
    <source>
        <dbReference type="ARBA" id="ARBA00010688"/>
    </source>
</evidence>
<dbReference type="InterPro" id="IPR002173">
    <property type="entry name" value="Carboh/pur_kinase_PfkB_CS"/>
</dbReference>
<dbReference type="InterPro" id="IPR011611">
    <property type="entry name" value="PfkB_dom"/>
</dbReference>
<evidence type="ECO:0000313" key="5">
    <source>
        <dbReference type="EMBL" id="TCC93114.1"/>
    </source>
</evidence>
<dbReference type="CDD" id="cd01167">
    <property type="entry name" value="bac_FRK"/>
    <property type="match status" value="1"/>
</dbReference>
<dbReference type="OrthoDB" id="9813569at2"/>
<dbReference type="Proteomes" id="UP000291117">
    <property type="component" value="Unassembled WGS sequence"/>
</dbReference>
<evidence type="ECO:0000256" key="2">
    <source>
        <dbReference type="ARBA" id="ARBA00022679"/>
    </source>
</evidence>
<dbReference type="SUPFAM" id="SSF53613">
    <property type="entry name" value="Ribokinase-like"/>
    <property type="match status" value="1"/>
</dbReference>
<reference evidence="5 6" key="1">
    <citation type="submission" date="2019-02" db="EMBL/GenBank/DDBJ databases">
        <title>Pedobacter sp. RP-3-8 sp. nov., isolated from Arctic soil.</title>
        <authorList>
            <person name="Dahal R.H."/>
        </authorList>
    </citation>
    <scope>NUCLEOTIDE SEQUENCE [LARGE SCALE GENOMIC DNA]</scope>
    <source>
        <strain evidence="5 6">RP-3-8</strain>
    </source>
</reference>
<sequence length="299" mass="33636">METKKIRIACFGEVLWDVFPGGQRRAGGAPFNVAYHLFKMGIDVNMISSVGHDELGQALLQQIKNWNMSTEGIQISSIYPTSTVIASLDENNEAHYDIVDHVAWDFIEVRQADQELLSIADALVFGSLATRNQKTRNTLFELMEASSYNVFDINLRPPHYDVRIIKDLLHKTQLAKFNKAELRMMLDFLGKPYYTENDGVSYLQDTFGMHEVIISKGSKGALYAYDDDFYLYPTVPIQVKDTVGSGDSFLAGFLSKRLEKGATVHDFMLQAVSLGAFITAREGACPEYVLGDFIAFRDR</sequence>
<proteinExistence type="inferred from homology"/>
<dbReference type="AlphaFoldDB" id="A0A4R0N4B0"/>
<dbReference type="PROSITE" id="PS00584">
    <property type="entry name" value="PFKB_KINASES_2"/>
    <property type="match status" value="1"/>
</dbReference>
<dbReference type="PANTHER" id="PTHR43085:SF57">
    <property type="entry name" value="CARBOHYDRATE KINASE PFKB DOMAIN-CONTAINING PROTEIN"/>
    <property type="match status" value="1"/>
</dbReference>
<protein>
    <submittedName>
        <fullName evidence="5">Carbohydrate kinase</fullName>
    </submittedName>
</protein>
<keyword evidence="6" id="KW-1185">Reference proteome</keyword>
<feature type="domain" description="Carbohydrate kinase PfkB" evidence="4">
    <location>
        <begin position="23"/>
        <end position="285"/>
    </location>
</feature>
<dbReference type="RefSeq" id="WP_131610488.1">
    <property type="nucleotide sequence ID" value="NZ_SJSM01000012.1"/>
</dbReference>
<dbReference type="EMBL" id="SJSM01000012">
    <property type="protein sequence ID" value="TCC93114.1"/>
    <property type="molecule type" value="Genomic_DNA"/>
</dbReference>
<dbReference type="GO" id="GO:0016301">
    <property type="term" value="F:kinase activity"/>
    <property type="evidence" value="ECO:0007669"/>
    <property type="project" value="UniProtKB-KW"/>
</dbReference>
<evidence type="ECO:0000256" key="3">
    <source>
        <dbReference type="ARBA" id="ARBA00022777"/>
    </source>
</evidence>
<evidence type="ECO:0000259" key="4">
    <source>
        <dbReference type="Pfam" id="PF00294"/>
    </source>
</evidence>
<dbReference type="Pfam" id="PF00294">
    <property type="entry name" value="PfkB"/>
    <property type="match status" value="1"/>
</dbReference>
<comment type="caution">
    <text evidence="5">The sequence shown here is derived from an EMBL/GenBank/DDBJ whole genome shotgun (WGS) entry which is preliminary data.</text>
</comment>
<accession>A0A4R0N4B0</accession>
<keyword evidence="2" id="KW-0808">Transferase</keyword>
<dbReference type="Gene3D" id="3.40.1190.20">
    <property type="match status" value="1"/>
</dbReference>
<evidence type="ECO:0000313" key="6">
    <source>
        <dbReference type="Proteomes" id="UP000291117"/>
    </source>
</evidence>